<accession>A0A0U4A8Y6</accession>
<keyword evidence="3" id="KW-1003">Cell membrane</keyword>
<evidence type="ECO:0000256" key="4">
    <source>
        <dbReference type="ARBA" id="ARBA00022692"/>
    </source>
</evidence>
<keyword evidence="4 7" id="KW-0812">Transmembrane</keyword>
<evidence type="ECO:0000256" key="5">
    <source>
        <dbReference type="ARBA" id="ARBA00022989"/>
    </source>
</evidence>
<feature type="transmembrane region" description="Helical" evidence="7">
    <location>
        <begin position="74"/>
        <end position="99"/>
    </location>
</feature>
<feature type="domain" description="Acyltransferase 3" evidence="8">
    <location>
        <begin position="41"/>
        <end position="374"/>
    </location>
</feature>
<protein>
    <recommendedName>
        <fullName evidence="8">Acyltransferase 3 domain-containing protein</fullName>
    </recommendedName>
</protein>
<evidence type="ECO:0000313" key="9">
    <source>
        <dbReference type="EMBL" id="ALW84700.1"/>
    </source>
</evidence>
<dbReference type="GO" id="GO:0005886">
    <property type="term" value="C:plasma membrane"/>
    <property type="evidence" value="ECO:0007669"/>
    <property type="project" value="UniProtKB-SubCell"/>
</dbReference>
<comment type="similarity">
    <text evidence="2">Belongs to the acyltransferase 3 family.</text>
</comment>
<evidence type="ECO:0000256" key="6">
    <source>
        <dbReference type="ARBA" id="ARBA00023136"/>
    </source>
</evidence>
<name>A0A0U4A8Y6_9BACT</name>
<dbReference type="KEGG" id="hyg:AUC43_06160"/>
<gene>
    <name evidence="9" type="ORF">AUC43_06160</name>
</gene>
<dbReference type="Pfam" id="PF01757">
    <property type="entry name" value="Acyl_transf_3"/>
    <property type="match status" value="1"/>
</dbReference>
<feature type="transmembrane region" description="Helical" evidence="7">
    <location>
        <begin position="319"/>
        <end position="337"/>
    </location>
</feature>
<evidence type="ECO:0000313" key="10">
    <source>
        <dbReference type="Proteomes" id="UP000059542"/>
    </source>
</evidence>
<reference evidence="9 10" key="1">
    <citation type="submission" date="2015-12" db="EMBL/GenBank/DDBJ databases">
        <authorList>
            <person name="Shamseldin A."/>
            <person name="Moawad H."/>
            <person name="Abd El-Rahim W.M."/>
            <person name="Sadowsky M.J."/>
        </authorList>
    </citation>
    <scope>NUCLEOTIDE SEQUENCE [LARGE SCALE GENOMIC DNA]</scope>
    <source>
        <strain evidence="9 10">DG5B</strain>
    </source>
</reference>
<keyword evidence="6 7" id="KW-0472">Membrane</keyword>
<dbReference type="GO" id="GO:0016413">
    <property type="term" value="F:O-acetyltransferase activity"/>
    <property type="evidence" value="ECO:0007669"/>
    <property type="project" value="TreeGrafter"/>
</dbReference>
<dbReference type="EMBL" id="CP013909">
    <property type="protein sequence ID" value="ALW84700.1"/>
    <property type="molecule type" value="Genomic_DNA"/>
</dbReference>
<feature type="transmembrane region" description="Helical" evidence="7">
    <location>
        <begin position="35"/>
        <end position="54"/>
    </location>
</feature>
<feature type="transmembrane region" description="Helical" evidence="7">
    <location>
        <begin position="120"/>
        <end position="137"/>
    </location>
</feature>
<dbReference type="STRING" id="1411621.AUC43_06160"/>
<proteinExistence type="inferred from homology"/>
<feature type="transmembrane region" description="Helical" evidence="7">
    <location>
        <begin position="280"/>
        <end position="307"/>
    </location>
</feature>
<feature type="transmembrane region" description="Helical" evidence="7">
    <location>
        <begin position="201"/>
        <end position="218"/>
    </location>
</feature>
<dbReference type="GO" id="GO:0009246">
    <property type="term" value="P:enterobacterial common antigen biosynthetic process"/>
    <property type="evidence" value="ECO:0007669"/>
    <property type="project" value="TreeGrafter"/>
</dbReference>
<dbReference type="PANTHER" id="PTHR40074">
    <property type="entry name" value="O-ACETYLTRANSFERASE WECH"/>
    <property type="match status" value="1"/>
</dbReference>
<organism evidence="9 10">
    <name type="scientific">Hymenobacter sedentarius</name>
    <dbReference type="NCBI Taxonomy" id="1411621"/>
    <lineage>
        <taxon>Bacteria</taxon>
        <taxon>Pseudomonadati</taxon>
        <taxon>Bacteroidota</taxon>
        <taxon>Cytophagia</taxon>
        <taxon>Cytophagales</taxon>
        <taxon>Hymenobacteraceae</taxon>
        <taxon>Hymenobacter</taxon>
    </lineage>
</organism>
<keyword evidence="5 7" id="KW-1133">Transmembrane helix</keyword>
<sequence length="398" mass="45169">MANNRFPLFCIMSSMPLAQPVPAPTRLDPFLSQKLKFWSLVAMLLLVYVHAYNLHPRYLQPFTPVQEPLTVGTWLQYFLANGLLRFRIPILFAISGYLFARREGHEPHGARVRRRLRTLGLPYLLWSLLWLGALWALEQFPITRQAVIDAEISPFWPRQLLSQYSVGELVQRWLVMPAPFQLWFLRSLLVYNLAYPWLRIAVLRPGIYFGLAGLLWFFMVPLPLVEGEGLLFFGLGVWLALRDKNVLAPPAWFRPGLVAALWVGATVVKTWLAFHAGPPFSVPLAVLMLALHKVGEISGMLTAWFGLNGLVRWCMARGWFRWLTGFSFMIYVLHVPFVNYATELALRYAPAVPHVHLLTYLVLPLLVILVSVGVGALLRWAVPGIYTTLTGGRGLATS</sequence>
<evidence type="ECO:0000256" key="2">
    <source>
        <dbReference type="ARBA" id="ARBA00007400"/>
    </source>
</evidence>
<dbReference type="Proteomes" id="UP000059542">
    <property type="component" value="Chromosome"/>
</dbReference>
<feature type="transmembrane region" description="Helical" evidence="7">
    <location>
        <begin position="253"/>
        <end position="274"/>
    </location>
</feature>
<evidence type="ECO:0000256" key="7">
    <source>
        <dbReference type="SAM" id="Phobius"/>
    </source>
</evidence>
<evidence type="ECO:0000259" key="8">
    <source>
        <dbReference type="Pfam" id="PF01757"/>
    </source>
</evidence>
<comment type="subcellular location">
    <subcellularLocation>
        <location evidence="1">Cell membrane</location>
        <topology evidence="1">Multi-pass membrane protein</topology>
    </subcellularLocation>
</comment>
<evidence type="ECO:0000256" key="1">
    <source>
        <dbReference type="ARBA" id="ARBA00004651"/>
    </source>
</evidence>
<dbReference type="PANTHER" id="PTHR40074:SF2">
    <property type="entry name" value="O-ACETYLTRANSFERASE WECH"/>
    <property type="match status" value="1"/>
</dbReference>
<dbReference type="AlphaFoldDB" id="A0A0U4A8Y6"/>
<dbReference type="InterPro" id="IPR002656">
    <property type="entry name" value="Acyl_transf_3_dom"/>
</dbReference>
<evidence type="ECO:0000256" key="3">
    <source>
        <dbReference type="ARBA" id="ARBA00022475"/>
    </source>
</evidence>
<feature type="transmembrane region" description="Helical" evidence="7">
    <location>
        <begin position="173"/>
        <end position="194"/>
    </location>
</feature>
<keyword evidence="10" id="KW-1185">Reference proteome</keyword>
<feature type="transmembrane region" description="Helical" evidence="7">
    <location>
        <begin position="224"/>
        <end position="241"/>
    </location>
</feature>
<feature type="transmembrane region" description="Helical" evidence="7">
    <location>
        <begin position="357"/>
        <end position="378"/>
    </location>
</feature>